<dbReference type="Pfam" id="PF17765">
    <property type="entry name" value="MLTR_LBD"/>
    <property type="match status" value="1"/>
</dbReference>
<dbReference type="PANTHER" id="PTHR35010">
    <property type="entry name" value="BLL4672 PROTEIN-RELATED"/>
    <property type="match status" value="1"/>
</dbReference>
<dbReference type="SUPFAM" id="SSF47413">
    <property type="entry name" value="lambda repressor-like DNA-binding domains"/>
    <property type="match status" value="1"/>
</dbReference>
<dbReference type="Gene3D" id="3.30.450.180">
    <property type="match status" value="1"/>
</dbReference>
<feature type="domain" description="HTH cro/C1-type" evidence="1">
    <location>
        <begin position="37"/>
        <end position="84"/>
    </location>
</feature>
<organism evidence="2 3">
    <name type="scientific">Herbiconiux gentiana</name>
    <dbReference type="NCBI Taxonomy" id="2970912"/>
    <lineage>
        <taxon>Bacteria</taxon>
        <taxon>Bacillati</taxon>
        <taxon>Actinomycetota</taxon>
        <taxon>Actinomycetes</taxon>
        <taxon>Micrococcales</taxon>
        <taxon>Microbacteriaceae</taxon>
        <taxon>Herbiconiux</taxon>
    </lineage>
</organism>
<dbReference type="EMBL" id="JANTEZ010000002">
    <property type="protein sequence ID" value="MCS5713741.1"/>
    <property type="molecule type" value="Genomic_DNA"/>
</dbReference>
<name>A0ABT2GC02_9MICO</name>
<protein>
    <submittedName>
        <fullName evidence="2">Helix-turn-helix transcriptional regulator</fullName>
    </submittedName>
</protein>
<proteinExistence type="predicted"/>
<sequence length="286" mass="31513">MSADPRAAALSDFLRSRRGQLDPGALGLPGGARRVPGLKREEVAALAGISRDYYVRLEQGRGHQMSEQVVASLARALQLDGDERSYFHRLASPHPASITADVPQPVTATVLALLDQWADVPAYVFDGNEDILAINEMADLVSPGLEWFGDNIVLGAFAVVEMFPDNPDFQEHARRSTAALRFHGDPENERHREIVGQLSVGHVLFRRLWAEHHAYPFISGTVPVSVNGSELVDFPWQILEIPGGFFMAFMPVEVGSTPWRMLAWLRETKLTGRGLRGPMAGWPALS</sequence>
<reference evidence="2" key="1">
    <citation type="submission" date="2022-08" db="EMBL/GenBank/DDBJ databases">
        <authorList>
            <person name="Deng Y."/>
            <person name="Han X.-F."/>
            <person name="Zhang Y.-Q."/>
        </authorList>
    </citation>
    <scope>NUCLEOTIDE SEQUENCE</scope>
    <source>
        <strain evidence="2">CPCC 205716</strain>
    </source>
</reference>
<dbReference type="Proteomes" id="UP001165580">
    <property type="component" value="Unassembled WGS sequence"/>
</dbReference>
<dbReference type="InterPro" id="IPR041413">
    <property type="entry name" value="MLTR_LBD"/>
</dbReference>
<dbReference type="CDD" id="cd00093">
    <property type="entry name" value="HTH_XRE"/>
    <property type="match status" value="1"/>
</dbReference>
<gene>
    <name evidence="2" type="ORF">NVV95_04145</name>
</gene>
<evidence type="ECO:0000313" key="3">
    <source>
        <dbReference type="Proteomes" id="UP001165580"/>
    </source>
</evidence>
<comment type="caution">
    <text evidence="2">The sequence shown here is derived from an EMBL/GenBank/DDBJ whole genome shotgun (WGS) entry which is preliminary data.</text>
</comment>
<evidence type="ECO:0000259" key="1">
    <source>
        <dbReference type="PROSITE" id="PS50943"/>
    </source>
</evidence>
<dbReference type="InterPro" id="IPR001387">
    <property type="entry name" value="Cro/C1-type_HTH"/>
</dbReference>
<dbReference type="RefSeq" id="WP_259485287.1">
    <property type="nucleotide sequence ID" value="NZ_JANTEZ010000002.1"/>
</dbReference>
<keyword evidence="3" id="KW-1185">Reference proteome</keyword>
<dbReference type="SMART" id="SM00530">
    <property type="entry name" value="HTH_XRE"/>
    <property type="match status" value="1"/>
</dbReference>
<dbReference type="Gene3D" id="1.10.260.40">
    <property type="entry name" value="lambda repressor-like DNA-binding domains"/>
    <property type="match status" value="1"/>
</dbReference>
<dbReference type="Pfam" id="PF13560">
    <property type="entry name" value="HTH_31"/>
    <property type="match status" value="1"/>
</dbReference>
<evidence type="ECO:0000313" key="2">
    <source>
        <dbReference type="EMBL" id="MCS5713741.1"/>
    </source>
</evidence>
<dbReference type="InterPro" id="IPR010982">
    <property type="entry name" value="Lambda_DNA-bd_dom_sf"/>
</dbReference>
<dbReference type="PANTHER" id="PTHR35010:SF2">
    <property type="entry name" value="BLL4672 PROTEIN"/>
    <property type="match status" value="1"/>
</dbReference>
<dbReference type="PROSITE" id="PS50943">
    <property type="entry name" value="HTH_CROC1"/>
    <property type="match status" value="1"/>
</dbReference>
<accession>A0ABT2GC02</accession>